<comment type="caution">
    <text evidence="2">The sequence shown here is derived from an EMBL/GenBank/DDBJ whole genome shotgun (WGS) entry which is preliminary data.</text>
</comment>
<dbReference type="AlphaFoldDB" id="A0A4Y9XSC1"/>
<keyword evidence="3" id="KW-1185">Reference proteome</keyword>
<evidence type="ECO:0000313" key="2">
    <source>
        <dbReference type="EMBL" id="TFY53016.1"/>
    </source>
</evidence>
<proteinExistence type="predicted"/>
<gene>
    <name evidence="2" type="ORF">EVG20_g10305</name>
</gene>
<name>A0A4Y9XSC1_9AGAM</name>
<evidence type="ECO:0000256" key="1">
    <source>
        <dbReference type="SAM" id="MobiDB-lite"/>
    </source>
</evidence>
<accession>A0A4Y9XSC1</accession>
<feature type="region of interest" description="Disordered" evidence="1">
    <location>
        <begin position="238"/>
        <end position="257"/>
    </location>
</feature>
<dbReference type="OrthoDB" id="3218860at2759"/>
<evidence type="ECO:0000313" key="3">
    <source>
        <dbReference type="Proteomes" id="UP000298327"/>
    </source>
</evidence>
<protein>
    <submittedName>
        <fullName evidence="2">Uncharacterized protein</fullName>
    </submittedName>
</protein>
<feature type="compositionally biased region" description="Basic residues" evidence="1">
    <location>
        <begin position="244"/>
        <end position="257"/>
    </location>
</feature>
<dbReference type="EMBL" id="SEOQ01001214">
    <property type="protein sequence ID" value="TFY53016.1"/>
    <property type="molecule type" value="Genomic_DNA"/>
</dbReference>
<dbReference type="Proteomes" id="UP000298327">
    <property type="component" value="Unassembled WGS sequence"/>
</dbReference>
<sequence length="257" mass="29546">MSSRTPRRISEQLDEILKQRKVADEGLQSTAKYVSPFDTLHRAVGPGSCFHLDLPSRRTPVSLSEYRGTEYTFDRLDAVMLRGYRPASNHPEVTVDMPYNTSIADPNLRDWVDEPKDIPFANNRQQDMKLYFRWPGYDEKMVFVPVVSDERGALTRADIVAGAATAIRMVMIDFAWNHHRPSCKDDERMKIGMADGRGVRDVDVLLRSLTPLYTDRGEVVWAPMLSIRRPLVSELNDEDERPRGRQLARGRRNGRVW</sequence>
<organism evidence="2 3">
    <name type="scientific">Dentipellis fragilis</name>
    <dbReference type="NCBI Taxonomy" id="205917"/>
    <lineage>
        <taxon>Eukaryota</taxon>
        <taxon>Fungi</taxon>
        <taxon>Dikarya</taxon>
        <taxon>Basidiomycota</taxon>
        <taxon>Agaricomycotina</taxon>
        <taxon>Agaricomycetes</taxon>
        <taxon>Russulales</taxon>
        <taxon>Hericiaceae</taxon>
        <taxon>Dentipellis</taxon>
    </lineage>
</organism>
<reference evidence="2 3" key="1">
    <citation type="submission" date="2019-02" db="EMBL/GenBank/DDBJ databases">
        <title>Genome sequencing of the rare red list fungi Dentipellis fragilis.</title>
        <authorList>
            <person name="Buettner E."/>
            <person name="Kellner H."/>
        </authorList>
    </citation>
    <scope>NUCLEOTIDE SEQUENCE [LARGE SCALE GENOMIC DNA]</scope>
    <source>
        <strain evidence="2 3">DSM 105465</strain>
    </source>
</reference>